<sequence length="478" mass="51780">MLPQEPTTPVEKDPTQLPHAPNQNDVKKSRKKLIIGIVAGASALILAGTGTALALIYQRPEKVVSDAIMNLMSARAVQSKTTITSNWKVDGGESGTFTIKRLTFDSRASMQSLADENAEVEFTWDGKDYTTKGAAYVADSGDIYFKLSGIKEILSKLASKYTGNPSLPQKAQDDLDKIDGKWAKYTLQEMKADAPDAAKTYSCLIDAYKRIDRDKAATEEIKKLYLAHPFIKLSGTTKSKDGLNGYEITIDKAKASDFSTAMKTTAYFKAVDACNPSTEALSSASGVDQAMTVDSMPDLGPTVTLWVDPWSHTLRRVDAATVVKGAQQDGKDLSLTMVSDLTYDQSVVSTPPRDTMTAKEWVTSFSDFVQDVEPSVVSGSMSITAKANTTTAQTNANMVIKKAEVYYALEGEYPATIADFAKNTDSRLDDPSFTVVSTPPSNKSTIQYVRCGTDAGKVVYYDETKMAPVTRSLSMGGC</sequence>
<feature type="region of interest" description="Disordered" evidence="1">
    <location>
        <begin position="1"/>
        <end position="25"/>
    </location>
</feature>
<accession>R4PVT6</accession>
<dbReference type="RefSeq" id="WP_015641307.1">
    <property type="nucleotide sequence ID" value="NC_021219.1"/>
</dbReference>
<evidence type="ECO:0000256" key="1">
    <source>
        <dbReference type="SAM" id="MobiDB-lite"/>
    </source>
</evidence>
<dbReference type="Proteomes" id="UP000013893">
    <property type="component" value="Chromosome"/>
</dbReference>
<protein>
    <submittedName>
        <fullName evidence="3">Uncharacterized protein</fullName>
    </submittedName>
</protein>
<evidence type="ECO:0000313" key="3">
    <source>
        <dbReference type="EMBL" id="AGL61857.1"/>
    </source>
</evidence>
<keyword evidence="4" id="KW-1185">Reference proteome</keyword>
<evidence type="ECO:0000256" key="2">
    <source>
        <dbReference type="SAM" id="Phobius"/>
    </source>
</evidence>
<dbReference type="HOGENOM" id="CLU_570729_0_0_0"/>
<keyword evidence="2" id="KW-0812">Transmembrane</keyword>
<proteinExistence type="predicted"/>
<keyword evidence="2" id="KW-1133">Transmembrane helix</keyword>
<organism evidence="3 4">
    <name type="scientific">Candidatus Saccharimonas aalborgensis</name>
    <dbReference type="NCBI Taxonomy" id="1332188"/>
    <lineage>
        <taxon>Bacteria</taxon>
        <taxon>Candidatus Saccharimonadota</taxon>
        <taxon>Candidatus Saccharimonadia</taxon>
        <taxon>Candidatus Saccharimonadales</taxon>
        <taxon>Candidatus Saccharimonadaceae</taxon>
        <taxon>Candidatus Saccharimonas</taxon>
    </lineage>
</organism>
<dbReference type="EMBL" id="CP005957">
    <property type="protein sequence ID" value="AGL61857.1"/>
    <property type="molecule type" value="Genomic_DNA"/>
</dbReference>
<dbReference type="KEGG" id="saal:L336_0146"/>
<dbReference type="STRING" id="1332188.L336_0146"/>
<gene>
    <name evidence="3" type="ORF">L336_0146</name>
</gene>
<feature type="transmembrane region" description="Helical" evidence="2">
    <location>
        <begin position="33"/>
        <end position="57"/>
    </location>
</feature>
<dbReference type="AlphaFoldDB" id="R4PVT6"/>
<dbReference type="OrthoDB" id="9770318at2"/>
<keyword evidence="2" id="KW-0472">Membrane</keyword>
<name>R4PVT6_9BACT</name>
<evidence type="ECO:0000313" key="4">
    <source>
        <dbReference type="Proteomes" id="UP000013893"/>
    </source>
</evidence>
<reference evidence="3 4" key="1">
    <citation type="journal article" date="2013" name="Nat. Biotechnol.">
        <title>Genome sequences of rare, uncultured bacteria obtained by differential coverage binning of multiple metagenomes.</title>
        <authorList>
            <person name="Albertsen M."/>
            <person name="Hugenholtz P."/>
            <person name="Skarshewski A."/>
            <person name="Nielsen K.L."/>
            <person name="Tyson G.W."/>
            <person name="Nielsen P.H."/>
        </authorList>
    </citation>
    <scope>NUCLEOTIDE SEQUENCE [LARGE SCALE GENOMIC DNA]</scope>
    <source>
        <strain evidence="3">TM71</strain>
    </source>
</reference>